<dbReference type="Proteomes" id="UP001258181">
    <property type="component" value="Unassembled WGS sequence"/>
</dbReference>
<name>A0ABU1U5D5_9BACL</name>
<organism evidence="2 3">
    <name type="scientific">Fictibacillus barbaricus</name>
    <dbReference type="NCBI Taxonomy" id="182136"/>
    <lineage>
        <taxon>Bacteria</taxon>
        <taxon>Bacillati</taxon>
        <taxon>Bacillota</taxon>
        <taxon>Bacilli</taxon>
        <taxon>Bacillales</taxon>
        <taxon>Fictibacillaceae</taxon>
        <taxon>Fictibacillus</taxon>
    </lineage>
</organism>
<dbReference type="PROSITE" id="PS51257">
    <property type="entry name" value="PROKAR_LIPOPROTEIN"/>
    <property type="match status" value="1"/>
</dbReference>
<gene>
    <name evidence="2" type="ORF">J2X07_003669</name>
</gene>
<comment type="caution">
    <text evidence="2">The sequence shown here is derived from an EMBL/GenBank/DDBJ whole genome shotgun (WGS) entry which is preliminary data.</text>
</comment>
<accession>A0ABU1U5D5</accession>
<feature type="chain" id="PRO_5046195752" evidence="1">
    <location>
        <begin position="25"/>
        <end position="113"/>
    </location>
</feature>
<protein>
    <submittedName>
        <fullName evidence="2">Uncharacterized protein</fullName>
    </submittedName>
</protein>
<evidence type="ECO:0000313" key="3">
    <source>
        <dbReference type="Proteomes" id="UP001258181"/>
    </source>
</evidence>
<sequence>MGKFFIIFSLFITIVLSGCNSNSAYPDEIERAYNYVSPVSQETIKDWKKANVEKFTPTGKLEVKDEKKDRYINIEGLKTLKVTFKTTDDAELGPINVYIDEVSKKILGIGIRK</sequence>
<keyword evidence="3" id="KW-1185">Reference proteome</keyword>
<dbReference type="RefSeq" id="WP_310262015.1">
    <property type="nucleotide sequence ID" value="NZ_JAVDWA010000010.1"/>
</dbReference>
<dbReference type="EMBL" id="JAVDWA010000010">
    <property type="protein sequence ID" value="MDR7074672.1"/>
    <property type="molecule type" value="Genomic_DNA"/>
</dbReference>
<reference evidence="2 3" key="1">
    <citation type="submission" date="2023-07" db="EMBL/GenBank/DDBJ databases">
        <title>Sorghum-associated microbial communities from plants grown in Nebraska, USA.</title>
        <authorList>
            <person name="Schachtman D."/>
        </authorList>
    </citation>
    <scope>NUCLEOTIDE SEQUENCE [LARGE SCALE GENOMIC DNA]</scope>
    <source>
        <strain evidence="2 3">BE211</strain>
    </source>
</reference>
<evidence type="ECO:0000256" key="1">
    <source>
        <dbReference type="SAM" id="SignalP"/>
    </source>
</evidence>
<proteinExistence type="predicted"/>
<feature type="signal peptide" evidence="1">
    <location>
        <begin position="1"/>
        <end position="24"/>
    </location>
</feature>
<keyword evidence="1" id="KW-0732">Signal</keyword>
<evidence type="ECO:0000313" key="2">
    <source>
        <dbReference type="EMBL" id="MDR7074672.1"/>
    </source>
</evidence>